<gene>
    <name evidence="1" type="ORF">BQ3484_21</name>
</gene>
<dbReference type="EMBL" id="LT671577">
    <property type="protein sequence ID" value="SHO33089.1"/>
    <property type="molecule type" value="Genomic_DNA"/>
</dbReference>
<dbReference type="GeneID" id="30523153"/>
<dbReference type="RefSeq" id="YP_009328961.1">
    <property type="nucleotide sequence ID" value="NC_032108.1"/>
</dbReference>
<sequence>VSHVLYIKPLDFSLQDIDKIAHTINKEDLPQRIFDYLRLSRVGISTIYRTEIVLKKEKDGAMWSMSVIFHTPIMGKCTIRFKELNRQEKQLLVYGVKRGTQKTITITL</sequence>
<keyword evidence="2" id="KW-1185">Reference proteome</keyword>
<dbReference type="Proteomes" id="UP000201465">
    <property type="component" value="Segment"/>
</dbReference>
<organism evidence="1 2">
    <name type="scientific">Cedratvirus A11</name>
    <dbReference type="NCBI Taxonomy" id="1903266"/>
    <lineage>
        <taxon>Viruses</taxon>
        <taxon>Pithoviruses</taxon>
        <taxon>Orthocedratvirinae</taxon>
        <taxon>Alphacedratvirus</taxon>
        <taxon>Alphacedratvirus aljazairmassiliense</taxon>
    </lineage>
</organism>
<name>A0A1M7XTT6_9VIRU</name>
<dbReference type="KEGG" id="vg:30523153"/>
<accession>A0A1M7XTT6</accession>
<proteinExistence type="predicted"/>
<feature type="non-terminal residue" evidence="1">
    <location>
        <position position="1"/>
    </location>
</feature>
<protein>
    <submittedName>
        <fullName evidence="1">Uncharacterized protein</fullName>
    </submittedName>
</protein>
<reference evidence="1 2" key="1">
    <citation type="submission" date="2016-11" db="EMBL/GenBank/DDBJ databases">
        <authorList>
            <consortium name="Urmite Genomes"/>
        </authorList>
    </citation>
    <scope>NUCLEOTIDE SEQUENCE [LARGE SCALE GENOMIC DNA]</scope>
    <source>
        <strain evidence="1 2">A11</strain>
    </source>
</reference>
<evidence type="ECO:0000313" key="2">
    <source>
        <dbReference type="Proteomes" id="UP000201465"/>
    </source>
</evidence>
<evidence type="ECO:0000313" key="1">
    <source>
        <dbReference type="EMBL" id="SHO33089.1"/>
    </source>
</evidence>